<accession>A0AB38A8J4</accession>
<dbReference type="EMBL" id="FNSH01000002">
    <property type="protein sequence ID" value="SEC29428.1"/>
    <property type="molecule type" value="Genomic_DNA"/>
</dbReference>
<dbReference type="InterPro" id="IPR013785">
    <property type="entry name" value="Aldolase_TIM"/>
</dbReference>
<dbReference type="Gene3D" id="3.20.20.70">
    <property type="entry name" value="Aldolase class I"/>
    <property type="match status" value="1"/>
</dbReference>
<keyword evidence="2" id="KW-0326">Glycosidase</keyword>
<dbReference type="Proteomes" id="UP000183687">
    <property type="component" value="Unassembled WGS sequence"/>
</dbReference>
<name>A0AB38A8J4_9ACTN</name>
<evidence type="ECO:0000256" key="2">
    <source>
        <dbReference type="ARBA" id="ARBA00023295"/>
    </source>
</evidence>
<evidence type="ECO:0000313" key="4">
    <source>
        <dbReference type="Proteomes" id="UP000183687"/>
    </source>
</evidence>
<dbReference type="Pfam" id="PF02065">
    <property type="entry name" value="Melibiase"/>
    <property type="match status" value="1"/>
</dbReference>
<proteinExistence type="predicted"/>
<keyword evidence="1" id="KW-0378">Hydrolase</keyword>
<comment type="caution">
    <text evidence="3">The sequence shown here is derived from an EMBL/GenBank/DDBJ whole genome shotgun (WGS) entry which is preliminary data.</text>
</comment>
<dbReference type="InterPro" id="IPR017853">
    <property type="entry name" value="GH"/>
</dbReference>
<dbReference type="GO" id="GO:0016052">
    <property type="term" value="P:carbohydrate catabolic process"/>
    <property type="evidence" value="ECO:0007669"/>
    <property type="project" value="InterPro"/>
</dbReference>
<evidence type="ECO:0000256" key="1">
    <source>
        <dbReference type="ARBA" id="ARBA00022801"/>
    </source>
</evidence>
<dbReference type="InterPro" id="IPR002252">
    <property type="entry name" value="Glyco_hydro_36"/>
</dbReference>
<dbReference type="RefSeq" id="WP_002563864.1">
    <property type="nucleotide sequence ID" value="NZ_FNSH01000002.1"/>
</dbReference>
<dbReference type="AlphaFoldDB" id="A0AB38A8J4"/>
<dbReference type="PANTHER" id="PTHR43053:SF3">
    <property type="entry name" value="ALPHA-GALACTOSIDASE C-RELATED"/>
    <property type="match status" value="1"/>
</dbReference>
<evidence type="ECO:0000313" key="3">
    <source>
        <dbReference type="EMBL" id="SEC29428.1"/>
    </source>
</evidence>
<protein>
    <submittedName>
        <fullName evidence="3">Alpha-galactosidase</fullName>
    </submittedName>
</protein>
<dbReference type="SUPFAM" id="SSF51445">
    <property type="entry name" value="(Trans)glycosidases"/>
    <property type="match status" value="1"/>
</dbReference>
<dbReference type="GO" id="GO:0004557">
    <property type="term" value="F:alpha-galactosidase activity"/>
    <property type="evidence" value="ECO:0007669"/>
    <property type="project" value="InterPro"/>
</dbReference>
<organism evidence="3 4">
    <name type="scientific">Atopobium minutum</name>
    <dbReference type="NCBI Taxonomy" id="1381"/>
    <lineage>
        <taxon>Bacteria</taxon>
        <taxon>Bacillati</taxon>
        <taxon>Actinomycetota</taxon>
        <taxon>Coriobacteriia</taxon>
        <taxon>Coriobacteriales</taxon>
        <taxon>Atopobiaceae</taxon>
        <taxon>Atopobium</taxon>
    </lineage>
</organism>
<gene>
    <name evidence="3" type="ORF">SAMN04489746_1610</name>
</gene>
<dbReference type="InterPro" id="IPR050985">
    <property type="entry name" value="Alpha-glycosidase_related"/>
</dbReference>
<reference evidence="3 4" key="1">
    <citation type="submission" date="2016-10" db="EMBL/GenBank/DDBJ databases">
        <authorList>
            <person name="Varghese N."/>
            <person name="Submissions S."/>
        </authorList>
    </citation>
    <scope>NUCLEOTIDE SEQUENCE [LARGE SCALE GENOMIC DNA]</scope>
    <source>
        <strain evidence="3 4">DSM 20586</strain>
    </source>
</reference>
<dbReference type="CDD" id="cd14791">
    <property type="entry name" value="GH36"/>
    <property type="match status" value="1"/>
</dbReference>
<dbReference type="PANTHER" id="PTHR43053">
    <property type="entry name" value="GLYCOSIDASE FAMILY 31"/>
    <property type="match status" value="1"/>
</dbReference>
<sequence length="551" mass="61041">MNPLQSVKLTYHIPGERARYELFLGSDRVARPVAYAREIGFYVQAEKDEWHIHVVPTKWIVIDQLTMVLKVPQKDAQTIFFNGYQSDTDCYEQSVSGKTKALPFYPRSLINATAADVIGDYRFVKQDSQAGHQHGFTYGYMRRGSNVTLFGSLDEHDGLTLIRQSASKELLSFEKEPSAAALEPKVDYDILAVCILSGTMENVTRHWLGRYAIHSLDARPTIGYTTSYDGITHPTAASEQARVADVNESGVHKSLTAFTDLLAESKLHFAGIDKVFQIGEGYCTVGDWLNPHSERFPHGMAEIAQAIRDTGLRPALWLAPFVAQKQSVVVREHPDWLLTDIEGKPQKVSANNGGLYALDVCNKEVQAYIRTVVHTAVHEWGFEYLKIDYTYAAALIDHAGHNRAQLTCAALDIIRAAAGEKCSISLGAAQLCCAIGRAQFCEISCGTSSDWDGRMFGRLNTRERKSTKHALRTIAARQSLNGHAFGVDPGVLVCNDPSVLKEGRRNQVIDAFTGNTQALIISGAISTWTSEQRKAYMMAIKQFAARHGVVR</sequence>